<evidence type="ECO:0000256" key="3">
    <source>
        <dbReference type="ARBA" id="ARBA00023125"/>
    </source>
</evidence>
<gene>
    <name evidence="6" type="ORF">SD37_18515</name>
</gene>
<keyword evidence="3" id="KW-0238">DNA-binding</keyword>
<dbReference type="PROSITE" id="PS50931">
    <property type="entry name" value="HTH_LYSR"/>
    <property type="match status" value="1"/>
</dbReference>
<evidence type="ECO:0000313" key="7">
    <source>
        <dbReference type="Proteomes" id="UP000093695"/>
    </source>
</evidence>
<dbReference type="SUPFAM" id="SSF53850">
    <property type="entry name" value="Periplasmic binding protein-like II"/>
    <property type="match status" value="1"/>
</dbReference>
<keyword evidence="4" id="KW-0804">Transcription</keyword>
<name>A0A193BZ46_AMYOR</name>
<dbReference type="EMBL" id="CP016174">
    <property type="protein sequence ID" value="ANN17444.1"/>
    <property type="molecule type" value="Genomic_DNA"/>
</dbReference>
<dbReference type="AlphaFoldDB" id="A0A193BZ46"/>
<protein>
    <submittedName>
        <fullName evidence="6">LysR family transcriptional regulator</fullName>
    </submittedName>
</protein>
<dbReference type="RefSeq" id="WP_044853086.1">
    <property type="nucleotide sequence ID" value="NZ_CP016174.1"/>
</dbReference>
<evidence type="ECO:0000256" key="2">
    <source>
        <dbReference type="ARBA" id="ARBA00023015"/>
    </source>
</evidence>
<accession>A0A193BZ46</accession>
<dbReference type="Gene3D" id="3.40.190.10">
    <property type="entry name" value="Periplasmic binding protein-like II"/>
    <property type="match status" value="2"/>
</dbReference>
<dbReference type="SUPFAM" id="SSF46785">
    <property type="entry name" value="Winged helix' DNA-binding domain"/>
    <property type="match status" value="1"/>
</dbReference>
<keyword evidence="2" id="KW-0805">Transcription regulation</keyword>
<dbReference type="InterPro" id="IPR036390">
    <property type="entry name" value="WH_DNA-bd_sf"/>
</dbReference>
<dbReference type="Pfam" id="PF03466">
    <property type="entry name" value="LysR_substrate"/>
    <property type="match status" value="1"/>
</dbReference>
<dbReference type="GO" id="GO:0032993">
    <property type="term" value="C:protein-DNA complex"/>
    <property type="evidence" value="ECO:0007669"/>
    <property type="project" value="TreeGrafter"/>
</dbReference>
<dbReference type="Pfam" id="PF00126">
    <property type="entry name" value="HTH_1"/>
    <property type="match status" value="1"/>
</dbReference>
<dbReference type="KEGG" id="aori:SD37_18515"/>
<feature type="domain" description="HTH lysR-type" evidence="5">
    <location>
        <begin position="3"/>
        <end position="60"/>
    </location>
</feature>
<sequence>MALEIRHLRAICAIAEAGSLSQAAAALGMSQPSLTSLLQRLERQIGAPLFVRSHTGVTPTPVGEQTLRRALTLLVEFDRFESDLLGALGDGPVRLGSSQMDCLPAFVELLDDALPGLDVTVHVEPSSSVLAQGLARATLDIAVIAMSDDQEVPLAKHLGHRVLFSWVPVFVGLPARHRLAGASEVDLADLADEAWIGPPGPEDGSLTSLRAATHRAGFTPRIRFECPNGGGRQLIAAGQAVQLVEPTAPELPGMVVRPLKDDPLRMRLVLAWRKERLTWDQAENVYRAVMTSYTRHAMASTPFRTWWDRRRSSRSWDGLADFFRAAGSSS</sequence>
<dbReference type="eggNOG" id="COG0583">
    <property type="taxonomic scope" value="Bacteria"/>
</dbReference>
<comment type="similarity">
    <text evidence="1">Belongs to the LysR transcriptional regulatory family.</text>
</comment>
<keyword evidence="7" id="KW-1185">Reference proteome</keyword>
<dbReference type="Gene3D" id="1.10.10.10">
    <property type="entry name" value="Winged helix-like DNA-binding domain superfamily/Winged helix DNA-binding domain"/>
    <property type="match status" value="1"/>
</dbReference>
<evidence type="ECO:0000256" key="1">
    <source>
        <dbReference type="ARBA" id="ARBA00009437"/>
    </source>
</evidence>
<dbReference type="CDD" id="cd08414">
    <property type="entry name" value="PBP2_LTTR_aromatics_like"/>
    <property type="match status" value="1"/>
</dbReference>
<organism evidence="6 7">
    <name type="scientific">Amycolatopsis orientalis</name>
    <name type="common">Nocardia orientalis</name>
    <dbReference type="NCBI Taxonomy" id="31958"/>
    <lineage>
        <taxon>Bacteria</taxon>
        <taxon>Bacillati</taxon>
        <taxon>Actinomycetota</taxon>
        <taxon>Actinomycetes</taxon>
        <taxon>Pseudonocardiales</taxon>
        <taxon>Pseudonocardiaceae</taxon>
        <taxon>Amycolatopsis</taxon>
    </lineage>
</organism>
<dbReference type="GO" id="GO:0003700">
    <property type="term" value="F:DNA-binding transcription factor activity"/>
    <property type="evidence" value="ECO:0007669"/>
    <property type="project" value="InterPro"/>
</dbReference>
<dbReference type="InterPro" id="IPR036388">
    <property type="entry name" value="WH-like_DNA-bd_sf"/>
</dbReference>
<dbReference type="STRING" id="31958.SD37_18515"/>
<dbReference type="GO" id="GO:0003677">
    <property type="term" value="F:DNA binding"/>
    <property type="evidence" value="ECO:0007669"/>
    <property type="project" value="UniProtKB-KW"/>
</dbReference>
<reference evidence="6 7" key="1">
    <citation type="journal article" date="2015" name="Genome Announc.">
        <title>Draft Genome Sequence of Norvancomycin-Producing Strain Amycolatopsis orientalis CPCC200066.</title>
        <authorList>
            <person name="Lei X."/>
            <person name="Yuan F."/>
            <person name="Shi Y."/>
            <person name="Li X."/>
            <person name="Wang L."/>
            <person name="Hong B."/>
        </authorList>
    </citation>
    <scope>NUCLEOTIDE SEQUENCE [LARGE SCALE GENOMIC DNA]</scope>
    <source>
        <strain evidence="6 7">B-37</strain>
    </source>
</reference>
<evidence type="ECO:0000256" key="4">
    <source>
        <dbReference type="ARBA" id="ARBA00023163"/>
    </source>
</evidence>
<dbReference type="PRINTS" id="PR00039">
    <property type="entry name" value="HTHLYSR"/>
</dbReference>
<dbReference type="Proteomes" id="UP000093695">
    <property type="component" value="Chromosome"/>
</dbReference>
<evidence type="ECO:0000313" key="6">
    <source>
        <dbReference type="EMBL" id="ANN17444.1"/>
    </source>
</evidence>
<proteinExistence type="inferred from homology"/>
<dbReference type="InterPro" id="IPR000847">
    <property type="entry name" value="LysR_HTH_N"/>
</dbReference>
<evidence type="ECO:0000259" key="5">
    <source>
        <dbReference type="PROSITE" id="PS50931"/>
    </source>
</evidence>
<dbReference type="PANTHER" id="PTHR30346">
    <property type="entry name" value="TRANSCRIPTIONAL DUAL REGULATOR HCAR-RELATED"/>
    <property type="match status" value="1"/>
</dbReference>
<dbReference type="InterPro" id="IPR005119">
    <property type="entry name" value="LysR_subst-bd"/>
</dbReference>
<dbReference type="PANTHER" id="PTHR30346:SF30">
    <property type="entry name" value="SMALL NEUTRAL PROTEASE REGULATORY PROTEIN"/>
    <property type="match status" value="1"/>
</dbReference>